<keyword evidence="1" id="KW-0547">Nucleotide-binding</keyword>
<comment type="similarity">
    <text evidence="1">Belongs to the GatC family.</text>
</comment>
<organism evidence="2 3">
    <name type="scientific">Orrella daihaiensis</name>
    <dbReference type="NCBI Taxonomy" id="2782176"/>
    <lineage>
        <taxon>Bacteria</taxon>
        <taxon>Pseudomonadati</taxon>
        <taxon>Pseudomonadota</taxon>
        <taxon>Betaproteobacteria</taxon>
        <taxon>Burkholderiales</taxon>
        <taxon>Alcaligenaceae</taxon>
        <taxon>Orrella</taxon>
    </lineage>
</organism>
<dbReference type="PANTHER" id="PTHR15004">
    <property type="entry name" value="GLUTAMYL-TRNA(GLN) AMIDOTRANSFERASE SUBUNIT C, MITOCHONDRIAL"/>
    <property type="match status" value="1"/>
</dbReference>
<keyword evidence="1" id="KW-0436">Ligase</keyword>
<reference evidence="2 3" key="1">
    <citation type="submission" date="2020-11" db="EMBL/GenBank/DDBJ databases">
        <title>Algicoccus daihaiensis sp.nov., isolated from Daihai Lake in Inner Mongolia.</title>
        <authorList>
            <person name="Kai J."/>
        </authorList>
    </citation>
    <scope>NUCLEOTIDE SEQUENCE [LARGE SCALE GENOMIC DNA]</scope>
    <source>
        <strain evidence="3">f23</strain>
    </source>
</reference>
<evidence type="ECO:0000313" key="3">
    <source>
        <dbReference type="Proteomes" id="UP000831607"/>
    </source>
</evidence>
<dbReference type="Pfam" id="PF02686">
    <property type="entry name" value="GatC"/>
    <property type="match status" value="1"/>
</dbReference>
<accession>A0ABY4AIU7</accession>
<comment type="catalytic activity">
    <reaction evidence="1">
        <text>L-glutamyl-tRNA(Gln) + L-glutamine + ATP + H2O = L-glutaminyl-tRNA(Gln) + L-glutamate + ADP + phosphate + H(+)</text>
        <dbReference type="Rhea" id="RHEA:17521"/>
        <dbReference type="Rhea" id="RHEA-COMP:9681"/>
        <dbReference type="Rhea" id="RHEA-COMP:9684"/>
        <dbReference type="ChEBI" id="CHEBI:15377"/>
        <dbReference type="ChEBI" id="CHEBI:15378"/>
        <dbReference type="ChEBI" id="CHEBI:29985"/>
        <dbReference type="ChEBI" id="CHEBI:30616"/>
        <dbReference type="ChEBI" id="CHEBI:43474"/>
        <dbReference type="ChEBI" id="CHEBI:58359"/>
        <dbReference type="ChEBI" id="CHEBI:78520"/>
        <dbReference type="ChEBI" id="CHEBI:78521"/>
        <dbReference type="ChEBI" id="CHEBI:456216"/>
    </reaction>
</comment>
<comment type="catalytic activity">
    <reaction evidence="1">
        <text>L-aspartyl-tRNA(Asn) + L-glutamine + ATP + H2O = L-asparaginyl-tRNA(Asn) + L-glutamate + ADP + phosphate + 2 H(+)</text>
        <dbReference type="Rhea" id="RHEA:14513"/>
        <dbReference type="Rhea" id="RHEA-COMP:9674"/>
        <dbReference type="Rhea" id="RHEA-COMP:9677"/>
        <dbReference type="ChEBI" id="CHEBI:15377"/>
        <dbReference type="ChEBI" id="CHEBI:15378"/>
        <dbReference type="ChEBI" id="CHEBI:29985"/>
        <dbReference type="ChEBI" id="CHEBI:30616"/>
        <dbReference type="ChEBI" id="CHEBI:43474"/>
        <dbReference type="ChEBI" id="CHEBI:58359"/>
        <dbReference type="ChEBI" id="CHEBI:78515"/>
        <dbReference type="ChEBI" id="CHEBI:78516"/>
        <dbReference type="ChEBI" id="CHEBI:456216"/>
    </reaction>
</comment>
<comment type="function">
    <text evidence="1">Allows the formation of correctly charged Asn-tRNA(Asn) or Gln-tRNA(Gln) through the transamidation of misacylated Asp-tRNA(Asn) or Glu-tRNA(Gln) in organisms which lack either or both of asparaginyl-tRNA or glutaminyl-tRNA synthetases. The reaction takes place in the presence of glutamine and ATP through an activated phospho-Asp-tRNA(Asn) or phospho-Glu-tRNA(Gln).</text>
</comment>
<dbReference type="PANTHER" id="PTHR15004:SF0">
    <property type="entry name" value="GLUTAMYL-TRNA(GLN) AMIDOTRANSFERASE SUBUNIT C, MITOCHONDRIAL"/>
    <property type="match status" value="1"/>
</dbReference>
<dbReference type="Gene3D" id="1.10.20.60">
    <property type="entry name" value="Glu-tRNAGln amidotransferase C subunit, N-terminal domain"/>
    <property type="match status" value="1"/>
</dbReference>
<keyword evidence="1" id="KW-0067">ATP-binding</keyword>
<keyword evidence="1" id="KW-0648">Protein biosynthesis</keyword>
<name>A0ABY4AIU7_9BURK</name>
<dbReference type="RefSeq" id="WP_243478619.1">
    <property type="nucleotide sequence ID" value="NZ_CP063982.1"/>
</dbReference>
<dbReference type="InterPro" id="IPR036113">
    <property type="entry name" value="Asp/Glu-ADT_sf_sub_c"/>
</dbReference>
<evidence type="ECO:0000256" key="1">
    <source>
        <dbReference type="HAMAP-Rule" id="MF_00122"/>
    </source>
</evidence>
<proteinExistence type="inferred from homology"/>
<dbReference type="EC" id="6.3.5.-" evidence="1"/>
<dbReference type="InterPro" id="IPR003837">
    <property type="entry name" value="GatC"/>
</dbReference>
<gene>
    <name evidence="1 2" type="primary">gatC</name>
    <name evidence="2" type="ORF">DHf2319_12405</name>
</gene>
<dbReference type="NCBIfam" id="TIGR00135">
    <property type="entry name" value="gatC"/>
    <property type="match status" value="1"/>
</dbReference>
<comment type="subunit">
    <text evidence="1">Heterotrimer of A, B and C subunits.</text>
</comment>
<dbReference type="Proteomes" id="UP000831607">
    <property type="component" value="Chromosome"/>
</dbReference>
<protein>
    <recommendedName>
        <fullName evidence="1">Aspartyl/glutamyl-tRNA(Asn/Gln) amidotransferase subunit C</fullName>
        <shortName evidence="1">Asp/Glu-ADT subunit C</shortName>
        <ecNumber evidence="1">6.3.5.-</ecNumber>
    </recommendedName>
</protein>
<dbReference type="SUPFAM" id="SSF141000">
    <property type="entry name" value="Glu-tRNAGln amidotransferase C subunit"/>
    <property type="match status" value="1"/>
</dbReference>
<dbReference type="HAMAP" id="MF_00122">
    <property type="entry name" value="GatC"/>
    <property type="match status" value="1"/>
</dbReference>
<keyword evidence="3" id="KW-1185">Reference proteome</keyword>
<evidence type="ECO:0000313" key="2">
    <source>
        <dbReference type="EMBL" id="UOD50221.1"/>
    </source>
</evidence>
<sequence length="102" mass="11366">MALTETDVTRIARLARLHLQNTEVPALQTELNEVMGLIEQLQSINTEGIEPMAHPLSAIGDIGLRLREDRALPTNDEATREHFMQNAPAREAGVFLVPRVIE</sequence>
<dbReference type="EMBL" id="CP063982">
    <property type="protein sequence ID" value="UOD50221.1"/>
    <property type="molecule type" value="Genomic_DNA"/>
</dbReference>